<name>A6GI02_9BACT</name>
<dbReference type="EMBL" id="ABCS01000127">
    <property type="protein sequence ID" value="EDM74509.1"/>
    <property type="molecule type" value="Genomic_DNA"/>
</dbReference>
<dbReference type="STRING" id="391625.PPSIR1_06461"/>
<comment type="caution">
    <text evidence="2">The sequence shown here is derived from an EMBL/GenBank/DDBJ whole genome shotgun (WGS) entry which is preliminary data.</text>
</comment>
<feature type="compositionally biased region" description="Basic and acidic residues" evidence="1">
    <location>
        <begin position="170"/>
        <end position="185"/>
    </location>
</feature>
<dbReference type="RefSeq" id="WP_006976338.1">
    <property type="nucleotide sequence ID" value="NZ_ABCS01000127.1"/>
</dbReference>
<gene>
    <name evidence="2" type="ORF">PPSIR1_06461</name>
</gene>
<evidence type="ECO:0000313" key="2">
    <source>
        <dbReference type="EMBL" id="EDM74509.1"/>
    </source>
</evidence>
<evidence type="ECO:0000313" key="3">
    <source>
        <dbReference type="Proteomes" id="UP000005801"/>
    </source>
</evidence>
<sequence>MSEDADSDEHWRARLEGHVVQLAARSGTTPPPVVIHDGIANAGSDGQRIALNPDWAREVTASICRTDGRCKEALLKGVAAHEFAHHLRHGAPVQDPHAEELRADRWAAEALLEQGASLVPYLRLVGSGPERESATHPPASQRRRAIEASCRGCAECSQTEPQPVLPWERVMSKRDDKSDPRRRDAAPFQLVPPSPAGERPRPKPSELDDYVEDLIDPSYGAYSSRQVVRACAEKMLQGFEGLLPKRGRGGERDNQD</sequence>
<accession>A6GI02</accession>
<organism evidence="2 3">
    <name type="scientific">Plesiocystis pacifica SIR-1</name>
    <dbReference type="NCBI Taxonomy" id="391625"/>
    <lineage>
        <taxon>Bacteria</taxon>
        <taxon>Pseudomonadati</taxon>
        <taxon>Myxococcota</taxon>
        <taxon>Polyangia</taxon>
        <taxon>Nannocystales</taxon>
        <taxon>Nannocystaceae</taxon>
        <taxon>Plesiocystis</taxon>
    </lineage>
</organism>
<proteinExistence type="predicted"/>
<keyword evidence="3" id="KW-1185">Reference proteome</keyword>
<reference evidence="2 3" key="1">
    <citation type="submission" date="2007-06" db="EMBL/GenBank/DDBJ databases">
        <authorList>
            <person name="Shimkets L."/>
            <person name="Ferriera S."/>
            <person name="Johnson J."/>
            <person name="Kravitz S."/>
            <person name="Beeson K."/>
            <person name="Sutton G."/>
            <person name="Rogers Y.-H."/>
            <person name="Friedman R."/>
            <person name="Frazier M."/>
            <person name="Venter J.C."/>
        </authorList>
    </citation>
    <scope>NUCLEOTIDE SEQUENCE [LARGE SCALE GENOMIC DNA]</scope>
    <source>
        <strain evidence="2 3">SIR-1</strain>
    </source>
</reference>
<dbReference type="AlphaFoldDB" id="A6GI02"/>
<evidence type="ECO:0000256" key="1">
    <source>
        <dbReference type="SAM" id="MobiDB-lite"/>
    </source>
</evidence>
<feature type="region of interest" description="Disordered" evidence="1">
    <location>
        <begin position="167"/>
        <end position="209"/>
    </location>
</feature>
<protein>
    <submittedName>
        <fullName evidence="2">Uncharacterized protein</fullName>
    </submittedName>
</protein>
<dbReference type="Proteomes" id="UP000005801">
    <property type="component" value="Unassembled WGS sequence"/>
</dbReference>